<keyword evidence="3" id="KW-0732">Signal</keyword>
<comment type="caution">
    <text evidence="5">The sequence shown here is derived from an EMBL/GenBank/DDBJ whole genome shotgun (WGS) entry which is preliminary data.</text>
</comment>
<dbReference type="AlphaFoldDB" id="A0ABD3F0B8"/>
<evidence type="ECO:0000256" key="2">
    <source>
        <dbReference type="SAM" id="Phobius"/>
    </source>
</evidence>
<dbReference type="CDD" id="cd05380">
    <property type="entry name" value="CAP_euk"/>
    <property type="match status" value="1"/>
</dbReference>
<dbReference type="InterPro" id="IPR035940">
    <property type="entry name" value="CAP_sf"/>
</dbReference>
<evidence type="ECO:0000256" key="3">
    <source>
        <dbReference type="SAM" id="SignalP"/>
    </source>
</evidence>
<dbReference type="EMBL" id="JBIMZQ010000052">
    <property type="protein sequence ID" value="KAL3658639.1"/>
    <property type="molecule type" value="Genomic_DNA"/>
</dbReference>
<feature type="compositionally biased region" description="Polar residues" evidence="1">
    <location>
        <begin position="251"/>
        <end position="268"/>
    </location>
</feature>
<evidence type="ECO:0000313" key="5">
    <source>
        <dbReference type="EMBL" id="KAL3658639.1"/>
    </source>
</evidence>
<feature type="compositionally biased region" description="Low complexity" evidence="1">
    <location>
        <begin position="233"/>
        <end position="250"/>
    </location>
</feature>
<feature type="compositionally biased region" description="Polar residues" evidence="1">
    <location>
        <begin position="331"/>
        <end position="359"/>
    </location>
</feature>
<evidence type="ECO:0000313" key="6">
    <source>
        <dbReference type="Proteomes" id="UP001632037"/>
    </source>
</evidence>
<dbReference type="Pfam" id="PF00188">
    <property type="entry name" value="CAP"/>
    <property type="match status" value="1"/>
</dbReference>
<feature type="domain" description="SCP" evidence="4">
    <location>
        <begin position="24"/>
        <end position="163"/>
    </location>
</feature>
<dbReference type="PANTHER" id="PTHR10334">
    <property type="entry name" value="CYSTEINE-RICH SECRETORY PROTEIN-RELATED"/>
    <property type="match status" value="1"/>
</dbReference>
<feature type="compositionally biased region" description="Polar residues" evidence="1">
    <location>
        <begin position="314"/>
        <end position="323"/>
    </location>
</feature>
<feature type="transmembrane region" description="Helical" evidence="2">
    <location>
        <begin position="365"/>
        <end position="385"/>
    </location>
</feature>
<feature type="chain" id="PRO_5044797298" description="SCP domain-containing protein" evidence="3">
    <location>
        <begin position="19"/>
        <end position="405"/>
    </location>
</feature>
<keyword evidence="2" id="KW-1133">Transmembrane helix</keyword>
<dbReference type="Proteomes" id="UP001632037">
    <property type="component" value="Unassembled WGS sequence"/>
</dbReference>
<feature type="region of interest" description="Disordered" evidence="1">
    <location>
        <begin position="232"/>
        <end position="359"/>
    </location>
</feature>
<keyword evidence="2" id="KW-0472">Membrane</keyword>
<organism evidence="5 6">
    <name type="scientific">Phytophthora oleae</name>
    <dbReference type="NCBI Taxonomy" id="2107226"/>
    <lineage>
        <taxon>Eukaryota</taxon>
        <taxon>Sar</taxon>
        <taxon>Stramenopiles</taxon>
        <taxon>Oomycota</taxon>
        <taxon>Peronosporomycetes</taxon>
        <taxon>Peronosporales</taxon>
        <taxon>Peronosporaceae</taxon>
        <taxon>Phytophthora</taxon>
    </lineage>
</organism>
<dbReference type="InterPro" id="IPR014044">
    <property type="entry name" value="CAP_dom"/>
</dbReference>
<dbReference type="SUPFAM" id="SSF55797">
    <property type="entry name" value="PR-1-like"/>
    <property type="match status" value="1"/>
</dbReference>
<dbReference type="SMART" id="SM00198">
    <property type="entry name" value="SCP"/>
    <property type="match status" value="1"/>
</dbReference>
<sequence length="405" mass="41724">MKVSTVLAFTALTVAVTAESFSEPDQAIWIDRHNYFRTTGLPWSAGNMRRIGWDADLATKAASTAAKCSATTATGVNAFQSSVSNASSAIDEAIQQWVVETAVATVKTMAQPGSSGLDVGKGVYNSYSQVVWAKTDSVGCATASCSGGQLVVCEYSPAGNDGKSAWYNHAAQASECPDGTKGSNGLCIDDGNDANNQIAPIPAGDYTYQVFPTFVADVQSILLNSARDIANGSIPPTTQSSNSTSTTPVSKATTAPSTDKNASQTTPKSSSGSSSSELEVPKKETTTKAPESPSTASPVTQNDDEQAPGAVKASSETGSTFQNEVKAPATQKANTPEGSTTSQKSESLTTSTGEAGTASHSMSTLGLVSMFILGIAAVAGIVMFVHYHVSTKKQHDILLDGGISQ</sequence>
<accession>A0ABD3F0B8</accession>
<keyword evidence="2" id="KW-0812">Transmembrane</keyword>
<keyword evidence="6" id="KW-1185">Reference proteome</keyword>
<dbReference type="InterPro" id="IPR001283">
    <property type="entry name" value="CRISP-related"/>
</dbReference>
<gene>
    <name evidence="5" type="ORF">V7S43_016275</name>
</gene>
<dbReference type="FunFam" id="3.40.33.10:FF:000053">
    <property type="entry name" value="Uncharacterized protein"/>
    <property type="match status" value="1"/>
</dbReference>
<reference evidence="5 6" key="1">
    <citation type="submission" date="2024-09" db="EMBL/GenBank/DDBJ databases">
        <title>Genome sequencing and assembly of Phytophthora oleae, isolate VK10A, causative agent of rot of olive drupes.</title>
        <authorList>
            <person name="Conti Taguali S."/>
            <person name="Riolo M."/>
            <person name="La Spada F."/>
            <person name="Cacciola S.O."/>
            <person name="Dionisio G."/>
        </authorList>
    </citation>
    <scope>NUCLEOTIDE SEQUENCE [LARGE SCALE GENOMIC DNA]</scope>
    <source>
        <strain evidence="5 6">VK10A</strain>
    </source>
</reference>
<feature type="compositionally biased region" description="Polar residues" evidence="1">
    <location>
        <begin position="287"/>
        <end position="301"/>
    </location>
</feature>
<dbReference type="PRINTS" id="PR00837">
    <property type="entry name" value="V5TPXLIKE"/>
</dbReference>
<evidence type="ECO:0000256" key="1">
    <source>
        <dbReference type="SAM" id="MobiDB-lite"/>
    </source>
</evidence>
<protein>
    <recommendedName>
        <fullName evidence="4">SCP domain-containing protein</fullName>
    </recommendedName>
</protein>
<dbReference type="Gene3D" id="3.40.33.10">
    <property type="entry name" value="CAP"/>
    <property type="match status" value="1"/>
</dbReference>
<feature type="signal peptide" evidence="3">
    <location>
        <begin position="1"/>
        <end position="18"/>
    </location>
</feature>
<evidence type="ECO:0000259" key="4">
    <source>
        <dbReference type="SMART" id="SM00198"/>
    </source>
</evidence>
<name>A0ABD3F0B8_9STRA</name>
<proteinExistence type="predicted"/>